<dbReference type="OrthoDB" id="5372311at2"/>
<evidence type="ECO:0000256" key="1">
    <source>
        <dbReference type="SAM" id="Phobius"/>
    </source>
</evidence>
<evidence type="ECO:0008006" key="6">
    <source>
        <dbReference type="Google" id="ProtNLM"/>
    </source>
</evidence>
<dbReference type="Proteomes" id="UP000093281">
    <property type="component" value="Unassembled WGS sequence"/>
</dbReference>
<sequence length="356" mass="41611">MKKFILLFLSFLTLFAINLLASKNLYLSFSKIPKNIYTNQKFEITIEALVPNSKFTNFRVAFLDMEDIDIINPNSTWKKISNNTWQNSFYLQVLSPNFKLPEINVSLINYNEEIDNTSLFLDGISFSKIGKSDERYANIVAEELILKAYKTKQYNNKEALTIVDIDAINSNLGNFHLNSIEEQGIHSIKEQENIENLVYYFVTPIFQKNLYFTYFNSSLNKFEEIKIPLILQNELVSTQTDLNPNDSTFEKYKKIASIIVFIIFLLIFIWKRNKILLIFVIITLIFAVIYNYPNQKGYISEGSYIYILPTKNSTIFFQTLEKESVEILEKKGQFKKVLGIDNNFIGWIKEESFEKN</sequence>
<keyword evidence="1" id="KW-0812">Transmembrane</keyword>
<proteinExistence type="predicted"/>
<evidence type="ECO:0000313" key="2">
    <source>
        <dbReference type="EMBL" id="OCL99901.1"/>
    </source>
</evidence>
<protein>
    <recommendedName>
        <fullName evidence="6">SH3 domain-containing protein</fullName>
    </recommendedName>
</protein>
<comment type="caution">
    <text evidence="2">The sequence shown here is derived from an EMBL/GenBank/DDBJ whole genome shotgun (WGS) entry which is preliminary data.</text>
</comment>
<reference evidence="3 5" key="3">
    <citation type="submission" date="2019-05" db="EMBL/GenBank/DDBJ databases">
        <title>Arcobacter cibarius and Arcobacter thereius providing challenges in identification an antibiotic susceptibility and Quinolone resistance.</title>
        <authorList>
            <person name="Busch A."/>
            <person name="Hanel I."/>
            <person name="Hotzel H."/>
            <person name="Tomaso H."/>
        </authorList>
    </citation>
    <scope>NUCLEOTIDE SEQUENCE [LARGE SCALE GENOMIC DNA]</scope>
    <source>
        <strain evidence="3 5">17CS1191_2</strain>
    </source>
</reference>
<feature type="transmembrane region" description="Helical" evidence="1">
    <location>
        <begin position="252"/>
        <end position="270"/>
    </location>
</feature>
<gene>
    <name evidence="2" type="ORF">AAX29_00954</name>
    <name evidence="3" type="ORF">FE246_01910</name>
</gene>
<dbReference type="PATRIC" id="fig|544718.43.peg.117"/>
<reference evidence="4" key="1">
    <citation type="submission" date="2015-05" db="EMBL/GenBank/DDBJ databases">
        <authorList>
            <person name="Rovetto F."/>
            <person name="Cocolin L."/>
            <person name="Illeghems K."/>
            <person name="Van Nieuwerburgh F."/>
            <person name="Houf K."/>
        </authorList>
    </citation>
    <scope>NUCLEOTIDE SEQUENCE [LARGE SCALE GENOMIC DNA]</scope>
    <source>
        <strain evidence="4">DU22</strain>
    </source>
</reference>
<dbReference type="EMBL" id="VBUF01000001">
    <property type="protein sequence ID" value="TLS73264.1"/>
    <property type="molecule type" value="Genomic_DNA"/>
</dbReference>
<dbReference type="STRING" id="544718.AAX25_00116"/>
<dbReference type="Proteomes" id="UP000308001">
    <property type="component" value="Unassembled WGS sequence"/>
</dbReference>
<accession>A0A1C0B8M7</accession>
<evidence type="ECO:0000313" key="3">
    <source>
        <dbReference type="EMBL" id="TLS73264.1"/>
    </source>
</evidence>
<organism evidence="2 4">
    <name type="scientific">Aliarcobacter thereius</name>
    <dbReference type="NCBI Taxonomy" id="544718"/>
    <lineage>
        <taxon>Bacteria</taxon>
        <taxon>Pseudomonadati</taxon>
        <taxon>Campylobacterota</taxon>
        <taxon>Epsilonproteobacteria</taxon>
        <taxon>Campylobacterales</taxon>
        <taxon>Arcobacteraceae</taxon>
        <taxon>Aliarcobacter</taxon>
    </lineage>
</organism>
<dbReference type="RefSeq" id="WP_066180723.1">
    <property type="nucleotide sequence ID" value="NZ_LCUJ01000002.1"/>
</dbReference>
<keyword evidence="1" id="KW-1133">Transmembrane helix</keyword>
<feature type="transmembrane region" description="Helical" evidence="1">
    <location>
        <begin position="275"/>
        <end position="293"/>
    </location>
</feature>
<evidence type="ECO:0000313" key="5">
    <source>
        <dbReference type="Proteomes" id="UP000308001"/>
    </source>
</evidence>
<dbReference type="EMBL" id="LCUJ01000002">
    <property type="protein sequence ID" value="OCL99901.1"/>
    <property type="molecule type" value="Genomic_DNA"/>
</dbReference>
<evidence type="ECO:0000313" key="4">
    <source>
        <dbReference type="Proteomes" id="UP000093281"/>
    </source>
</evidence>
<keyword evidence="1" id="KW-0472">Membrane</keyword>
<dbReference type="AlphaFoldDB" id="A0A1C0B8M7"/>
<name>A0A1C0B8M7_9BACT</name>
<reference evidence="2" key="2">
    <citation type="submission" date="2015-05" db="EMBL/GenBank/DDBJ databases">
        <authorList>
            <person name="Wang D.B."/>
            <person name="Wang M."/>
        </authorList>
    </citation>
    <scope>NUCLEOTIDE SEQUENCE [LARGE SCALE GENOMIC DNA]</scope>
    <source>
        <strain evidence="2">DU22</strain>
    </source>
</reference>